<dbReference type="EMBL" id="BSXS01000166">
    <property type="protein sequence ID" value="GME71196.1"/>
    <property type="molecule type" value="Genomic_DNA"/>
</dbReference>
<evidence type="ECO:0000313" key="2">
    <source>
        <dbReference type="Proteomes" id="UP001165064"/>
    </source>
</evidence>
<comment type="caution">
    <text evidence="1">The sequence shown here is derived from an EMBL/GenBank/DDBJ whole genome shotgun (WGS) entry which is preliminary data.</text>
</comment>
<proteinExistence type="predicted"/>
<reference evidence="1" key="1">
    <citation type="submission" date="2023-04" db="EMBL/GenBank/DDBJ databases">
        <title>Ambrosiozyma monospora NBRC 10751.</title>
        <authorList>
            <person name="Ichikawa N."/>
            <person name="Sato H."/>
            <person name="Tonouchi N."/>
        </authorList>
    </citation>
    <scope>NUCLEOTIDE SEQUENCE</scope>
    <source>
        <strain evidence="1">NBRC 10751</strain>
    </source>
</reference>
<accession>A0ACB5SS16</accession>
<gene>
    <name evidence="1" type="ORF">Amon02_000049400</name>
</gene>
<dbReference type="Proteomes" id="UP001165064">
    <property type="component" value="Unassembled WGS sequence"/>
</dbReference>
<keyword evidence="2" id="KW-1185">Reference proteome</keyword>
<evidence type="ECO:0000313" key="1">
    <source>
        <dbReference type="EMBL" id="GME71196.1"/>
    </source>
</evidence>
<name>A0ACB5SS16_AMBMO</name>
<protein>
    <submittedName>
        <fullName evidence="1">Unnamed protein product</fullName>
    </submittedName>
</protein>
<organism evidence="1 2">
    <name type="scientific">Ambrosiozyma monospora</name>
    <name type="common">Yeast</name>
    <name type="synonym">Endomycopsis monosporus</name>
    <dbReference type="NCBI Taxonomy" id="43982"/>
    <lineage>
        <taxon>Eukaryota</taxon>
        <taxon>Fungi</taxon>
        <taxon>Dikarya</taxon>
        <taxon>Ascomycota</taxon>
        <taxon>Saccharomycotina</taxon>
        <taxon>Pichiomycetes</taxon>
        <taxon>Pichiales</taxon>
        <taxon>Pichiaceae</taxon>
        <taxon>Ambrosiozyma</taxon>
    </lineage>
</organism>
<sequence>MPLITEFQNPSTNSNIQQIHPSMQFSTSTLLTLALTLVQTASSLPVCQKRTSSNDGQSSTTPAFSVKSCPADSALSCSLSDDSSVDTCCYETPGGVLLSTQFWDYDPPTGPEDAFTLHGLWPDLCDGSYKQYCDSSITVDSAESVLKDFGETELLTKMSTIWKDYQGNDDDLWTHEFNKHGTCMSTIKPSCYSSDYKEHQNAVDYIKKAIELYDGLPTYKWLAAKGIVPSETATYTKQQILDAISENFGHTAYISCDKKNGLQEVWYFHHLKGNALTGEYVPMDPLADTKCPDSVLTRMHKKVT</sequence>